<evidence type="ECO:0000313" key="3">
    <source>
        <dbReference type="Proteomes" id="UP001056429"/>
    </source>
</evidence>
<sequence length="88" mass="10133">MNDNKDRELINMFKFRKIALICLYTSLLFLALSNFSLVFTVVGIGLIISFFILSSRYWKCPYCGKAFELRHSTMDGSDYCPSCGKKLK</sequence>
<keyword evidence="1" id="KW-0812">Transmembrane</keyword>
<organism evidence="2 3">
    <name type="scientific">Oceanirhabdus seepicola</name>
    <dbReference type="NCBI Taxonomy" id="2828781"/>
    <lineage>
        <taxon>Bacteria</taxon>
        <taxon>Bacillati</taxon>
        <taxon>Bacillota</taxon>
        <taxon>Clostridia</taxon>
        <taxon>Eubacteriales</taxon>
        <taxon>Clostridiaceae</taxon>
        <taxon>Oceanirhabdus</taxon>
    </lineage>
</organism>
<keyword evidence="3" id="KW-1185">Reference proteome</keyword>
<dbReference type="EMBL" id="JAGSOJ010000001">
    <property type="protein sequence ID" value="MCM1989138.1"/>
    <property type="molecule type" value="Genomic_DNA"/>
</dbReference>
<reference evidence="2" key="2">
    <citation type="submission" date="2021-04" db="EMBL/GenBank/DDBJ databases">
        <authorList>
            <person name="Dong X."/>
        </authorList>
    </citation>
    <scope>NUCLEOTIDE SEQUENCE</scope>
    <source>
        <strain evidence="2">ZWT</strain>
    </source>
</reference>
<evidence type="ECO:0000313" key="2">
    <source>
        <dbReference type="EMBL" id="MCM1989138.1"/>
    </source>
</evidence>
<proteinExistence type="predicted"/>
<name>A0A9J6NXF7_9CLOT</name>
<dbReference type="RefSeq" id="WP_250858036.1">
    <property type="nucleotide sequence ID" value="NZ_JAGSOJ010000001.1"/>
</dbReference>
<dbReference type="Proteomes" id="UP001056429">
    <property type="component" value="Unassembled WGS sequence"/>
</dbReference>
<accession>A0A9J6NXF7</accession>
<comment type="caution">
    <text evidence="2">The sequence shown here is derived from an EMBL/GenBank/DDBJ whole genome shotgun (WGS) entry which is preliminary data.</text>
</comment>
<dbReference type="AlphaFoldDB" id="A0A9J6NXF7"/>
<keyword evidence="1" id="KW-1133">Transmembrane helix</keyword>
<evidence type="ECO:0000256" key="1">
    <source>
        <dbReference type="SAM" id="Phobius"/>
    </source>
</evidence>
<gene>
    <name evidence="2" type="ORF">KDK92_05250</name>
</gene>
<reference evidence="2" key="1">
    <citation type="journal article" date="2021" name="mSystems">
        <title>Bacteria and Archaea Synergistically Convert Glycine Betaine to Biogenic Methane in the Formosa Cold Seep of the South China Sea.</title>
        <authorList>
            <person name="Li L."/>
            <person name="Zhang W."/>
            <person name="Zhang S."/>
            <person name="Song L."/>
            <person name="Sun Q."/>
            <person name="Zhang H."/>
            <person name="Xiang H."/>
            <person name="Dong X."/>
        </authorList>
    </citation>
    <scope>NUCLEOTIDE SEQUENCE</scope>
    <source>
        <strain evidence="2">ZWT</strain>
    </source>
</reference>
<protein>
    <submittedName>
        <fullName evidence="2">Zinc ribbon domain-containing protein</fullName>
    </submittedName>
</protein>
<feature type="transmembrane region" description="Helical" evidence="1">
    <location>
        <begin position="21"/>
        <end position="53"/>
    </location>
</feature>
<keyword evidence="1" id="KW-0472">Membrane</keyword>